<dbReference type="RefSeq" id="WP_234945911.1">
    <property type="nucleotide sequence ID" value="NZ_FQVH01000001.1"/>
</dbReference>
<dbReference type="CDD" id="cd06261">
    <property type="entry name" value="TM_PBP2"/>
    <property type="match status" value="1"/>
</dbReference>
<accession>A0A1M4SXN1</accession>
<evidence type="ECO:0000256" key="1">
    <source>
        <dbReference type="ARBA" id="ARBA00004651"/>
    </source>
</evidence>
<keyword evidence="3" id="KW-1003">Cell membrane</keyword>
<name>A0A1M4SXN1_9THEO</name>
<dbReference type="EMBL" id="FQVH01000001">
    <property type="protein sequence ID" value="SHE36991.1"/>
    <property type="molecule type" value="Genomic_DNA"/>
</dbReference>
<sequence length="285" mass="33029">MAKEMWRVRKKRRDFIKQLIAHIVLIMVGILFFFPFAWMVSTSLKPDAQIFKWPPQWIPHPFMWSNYPKALTFVPFFLYLKNTLTICIFTVLGVVLSCTLVAYGFSRIQWPGRDILFIIMISTMMLPYQVTMIPMFIVFKKLDWVNTFLPLTVPAFFGNAFYIFLLRQFFMTIPFELSDAAKIDGCSEWRIFWQIILPLAKPALATVTLFQFLGAWNDFMGPLIYLNDQAKFTVSLGLQSFVSSYGTQWGLLNAAATVFTLPIIILFFFTQKTFIQGITMTGLKG</sequence>
<dbReference type="STRING" id="1121256.SAMN02746089_00156"/>
<feature type="transmembrane region" description="Helical" evidence="7">
    <location>
        <begin position="20"/>
        <end position="40"/>
    </location>
</feature>
<organism evidence="9 10">
    <name type="scientific">Caldanaerobius fijiensis DSM 17918</name>
    <dbReference type="NCBI Taxonomy" id="1121256"/>
    <lineage>
        <taxon>Bacteria</taxon>
        <taxon>Bacillati</taxon>
        <taxon>Bacillota</taxon>
        <taxon>Clostridia</taxon>
        <taxon>Thermoanaerobacterales</taxon>
        <taxon>Thermoanaerobacteraceae</taxon>
        <taxon>Caldanaerobius</taxon>
    </lineage>
</organism>
<dbReference type="InterPro" id="IPR035906">
    <property type="entry name" value="MetI-like_sf"/>
</dbReference>
<reference evidence="9 10" key="1">
    <citation type="submission" date="2016-11" db="EMBL/GenBank/DDBJ databases">
        <authorList>
            <person name="Jaros S."/>
            <person name="Januszkiewicz K."/>
            <person name="Wedrychowicz H."/>
        </authorList>
    </citation>
    <scope>NUCLEOTIDE SEQUENCE [LARGE SCALE GENOMIC DNA]</scope>
    <source>
        <strain evidence="9 10">DSM 17918</strain>
    </source>
</reference>
<evidence type="ECO:0000256" key="6">
    <source>
        <dbReference type="ARBA" id="ARBA00023136"/>
    </source>
</evidence>
<keyword evidence="6 7" id="KW-0472">Membrane</keyword>
<dbReference type="InterPro" id="IPR000515">
    <property type="entry name" value="MetI-like"/>
</dbReference>
<protein>
    <submittedName>
        <fullName evidence="9">Carbohydrate ABC transporter membrane protein 2, CUT1 family</fullName>
    </submittedName>
</protein>
<dbReference type="Gene3D" id="1.10.3720.10">
    <property type="entry name" value="MetI-like"/>
    <property type="match status" value="1"/>
</dbReference>
<evidence type="ECO:0000256" key="7">
    <source>
        <dbReference type="RuleBase" id="RU363032"/>
    </source>
</evidence>
<dbReference type="PANTHER" id="PTHR43744:SF6">
    <property type="entry name" value="ABC TRANSPORTER PERMEASE PROTEIN YESQ-RELATED"/>
    <property type="match status" value="1"/>
</dbReference>
<dbReference type="PROSITE" id="PS50928">
    <property type="entry name" value="ABC_TM1"/>
    <property type="match status" value="1"/>
</dbReference>
<dbReference type="Pfam" id="PF00528">
    <property type="entry name" value="BPD_transp_1"/>
    <property type="match status" value="1"/>
</dbReference>
<evidence type="ECO:0000259" key="8">
    <source>
        <dbReference type="PROSITE" id="PS50928"/>
    </source>
</evidence>
<feature type="transmembrane region" description="Helical" evidence="7">
    <location>
        <begin position="83"/>
        <end position="103"/>
    </location>
</feature>
<dbReference type="GO" id="GO:0055085">
    <property type="term" value="P:transmembrane transport"/>
    <property type="evidence" value="ECO:0007669"/>
    <property type="project" value="InterPro"/>
</dbReference>
<keyword evidence="2 7" id="KW-0813">Transport</keyword>
<keyword evidence="4 7" id="KW-0812">Transmembrane</keyword>
<gene>
    <name evidence="9" type="ORF">SAMN02746089_00156</name>
</gene>
<dbReference type="SUPFAM" id="SSF161098">
    <property type="entry name" value="MetI-like"/>
    <property type="match status" value="1"/>
</dbReference>
<proteinExistence type="inferred from homology"/>
<keyword evidence="5 7" id="KW-1133">Transmembrane helix</keyword>
<evidence type="ECO:0000256" key="5">
    <source>
        <dbReference type="ARBA" id="ARBA00022989"/>
    </source>
</evidence>
<keyword evidence="10" id="KW-1185">Reference proteome</keyword>
<evidence type="ECO:0000313" key="9">
    <source>
        <dbReference type="EMBL" id="SHE36991.1"/>
    </source>
</evidence>
<comment type="similarity">
    <text evidence="7">Belongs to the binding-protein-dependent transport system permease family.</text>
</comment>
<evidence type="ECO:0000256" key="2">
    <source>
        <dbReference type="ARBA" id="ARBA00022448"/>
    </source>
</evidence>
<comment type="subcellular location">
    <subcellularLocation>
        <location evidence="1 7">Cell membrane</location>
        <topology evidence="1 7">Multi-pass membrane protein</topology>
    </subcellularLocation>
</comment>
<dbReference type="Proteomes" id="UP000184088">
    <property type="component" value="Unassembled WGS sequence"/>
</dbReference>
<feature type="transmembrane region" description="Helical" evidence="7">
    <location>
        <begin position="115"/>
        <end position="139"/>
    </location>
</feature>
<feature type="domain" description="ABC transmembrane type-1" evidence="8">
    <location>
        <begin position="80"/>
        <end position="270"/>
    </location>
</feature>
<dbReference type="PANTHER" id="PTHR43744">
    <property type="entry name" value="ABC TRANSPORTER PERMEASE PROTEIN MG189-RELATED-RELATED"/>
    <property type="match status" value="1"/>
</dbReference>
<evidence type="ECO:0000256" key="4">
    <source>
        <dbReference type="ARBA" id="ARBA00022692"/>
    </source>
</evidence>
<evidence type="ECO:0000313" key="10">
    <source>
        <dbReference type="Proteomes" id="UP000184088"/>
    </source>
</evidence>
<feature type="transmembrane region" description="Helical" evidence="7">
    <location>
        <begin position="151"/>
        <end position="170"/>
    </location>
</feature>
<feature type="transmembrane region" description="Helical" evidence="7">
    <location>
        <begin position="249"/>
        <end position="270"/>
    </location>
</feature>
<feature type="transmembrane region" description="Helical" evidence="7">
    <location>
        <begin position="191"/>
        <end position="213"/>
    </location>
</feature>
<dbReference type="GO" id="GO:0005886">
    <property type="term" value="C:plasma membrane"/>
    <property type="evidence" value="ECO:0007669"/>
    <property type="project" value="UniProtKB-SubCell"/>
</dbReference>
<dbReference type="AlphaFoldDB" id="A0A1M4SXN1"/>
<evidence type="ECO:0000256" key="3">
    <source>
        <dbReference type="ARBA" id="ARBA00022475"/>
    </source>
</evidence>